<keyword evidence="2" id="KW-1185">Reference proteome</keyword>
<proteinExistence type="predicted"/>
<dbReference type="SUPFAM" id="SSF55154">
    <property type="entry name" value="CYTH-like phosphatases"/>
    <property type="match status" value="1"/>
</dbReference>
<reference evidence="1 2" key="1">
    <citation type="journal article" date="2024" name="J Genomics">
        <title>Draft genome sequencing and assembly of Favolaschia claudopus CIRM-BRFM 2984 isolated from oak limbs.</title>
        <authorList>
            <person name="Navarro D."/>
            <person name="Drula E."/>
            <person name="Chaduli D."/>
            <person name="Cazenave R."/>
            <person name="Ahrendt S."/>
            <person name="Wang J."/>
            <person name="Lipzen A."/>
            <person name="Daum C."/>
            <person name="Barry K."/>
            <person name="Grigoriev I.V."/>
            <person name="Favel A."/>
            <person name="Rosso M.N."/>
            <person name="Martin F."/>
        </authorList>
    </citation>
    <scope>NUCLEOTIDE SEQUENCE [LARGE SCALE GENOMIC DNA]</scope>
    <source>
        <strain evidence="1 2">CIRM-BRFM 2984</strain>
    </source>
</reference>
<dbReference type="InterPro" id="IPR033469">
    <property type="entry name" value="CYTH-like_dom_sf"/>
</dbReference>
<dbReference type="EMBL" id="JAWWNJ010000046">
    <property type="protein sequence ID" value="KAK7018334.1"/>
    <property type="molecule type" value="Genomic_DNA"/>
</dbReference>
<comment type="caution">
    <text evidence="1">The sequence shown here is derived from an EMBL/GenBank/DDBJ whole genome shotgun (WGS) entry which is preliminary data.</text>
</comment>
<gene>
    <name evidence="1" type="ORF">R3P38DRAFT_1297775</name>
</gene>
<dbReference type="GO" id="GO:0050333">
    <property type="term" value="F:thiamine triphosphate phosphatase activity"/>
    <property type="evidence" value="ECO:0007669"/>
    <property type="project" value="InterPro"/>
</dbReference>
<dbReference type="Gene3D" id="2.40.320.10">
    <property type="entry name" value="Hypothetical Protein Pfu-838710-001"/>
    <property type="match status" value="1"/>
</dbReference>
<evidence type="ECO:0000313" key="2">
    <source>
        <dbReference type="Proteomes" id="UP001362999"/>
    </source>
</evidence>
<evidence type="ECO:0008006" key="3">
    <source>
        <dbReference type="Google" id="ProtNLM"/>
    </source>
</evidence>
<dbReference type="PANTHER" id="PTHR14586:SF1">
    <property type="entry name" value="THIAMINE-TRIPHOSPHATASE"/>
    <property type="match status" value="1"/>
</dbReference>
<accession>A0AAW0AZM7</accession>
<dbReference type="GO" id="GO:0042357">
    <property type="term" value="P:thiamine diphosphate metabolic process"/>
    <property type="evidence" value="ECO:0007669"/>
    <property type="project" value="TreeGrafter"/>
</dbReference>
<evidence type="ECO:0000313" key="1">
    <source>
        <dbReference type="EMBL" id="KAK7018334.1"/>
    </source>
</evidence>
<organism evidence="1 2">
    <name type="scientific">Favolaschia claudopus</name>
    <dbReference type="NCBI Taxonomy" id="2862362"/>
    <lineage>
        <taxon>Eukaryota</taxon>
        <taxon>Fungi</taxon>
        <taxon>Dikarya</taxon>
        <taxon>Basidiomycota</taxon>
        <taxon>Agaricomycotina</taxon>
        <taxon>Agaricomycetes</taxon>
        <taxon>Agaricomycetidae</taxon>
        <taxon>Agaricales</taxon>
        <taxon>Marasmiineae</taxon>
        <taxon>Mycenaceae</taxon>
        <taxon>Favolaschia</taxon>
    </lineage>
</organism>
<protein>
    <recommendedName>
        <fullName evidence="3">CYTH domain-containing protein</fullName>
    </recommendedName>
</protein>
<name>A0AAW0AZM7_9AGAR</name>
<dbReference type="PANTHER" id="PTHR14586">
    <property type="entry name" value="THIAMINE-TRIPHOSPHATASE"/>
    <property type="match status" value="1"/>
</dbReference>
<sequence>MTTRFLSATIEVERKFLPPRILMHALTRSLTPALPMPPLLPPSIARRMRMHHPAVDFVRDVYYDRADEGLAAKGLWIRRRSVCGPAPYFVTSSWEAKVRVGGDFTASQFVEVDGAAAVEREIFRVLGDPSVSLHKIDEHLRTISDLTTRRLSARLELTSSEEESSLSTPLRNLTVAVDEVIQTTNGDLASACMTLEREFAHKDDNENCLPPRSIPADAFFHQIGVLEVVEQMRIGRADSEDLEGVDLEDLAQWHEAHRKAVAAARSAQLEDFMRAFPALFPLTPKPRGKLSAYADWVKAKQQGELVR</sequence>
<dbReference type="InterPro" id="IPR039582">
    <property type="entry name" value="THTPA"/>
</dbReference>
<dbReference type="Proteomes" id="UP001362999">
    <property type="component" value="Unassembled WGS sequence"/>
</dbReference>
<dbReference type="GO" id="GO:0000287">
    <property type="term" value="F:magnesium ion binding"/>
    <property type="evidence" value="ECO:0007669"/>
    <property type="project" value="TreeGrafter"/>
</dbReference>
<dbReference type="AlphaFoldDB" id="A0AAW0AZM7"/>